<dbReference type="Proteomes" id="UP001501570">
    <property type="component" value="Unassembled WGS sequence"/>
</dbReference>
<dbReference type="Gene3D" id="3.40.50.720">
    <property type="entry name" value="NAD(P)-binding Rossmann-like Domain"/>
    <property type="match status" value="1"/>
</dbReference>
<dbReference type="EMBL" id="BAABJQ010000014">
    <property type="protein sequence ID" value="GAA5190416.1"/>
    <property type="molecule type" value="Genomic_DNA"/>
</dbReference>
<dbReference type="PANTHER" id="PTHR13812">
    <property type="entry name" value="KETIMINE REDUCTASE MU-CRYSTALLIN"/>
    <property type="match status" value="1"/>
</dbReference>
<dbReference type="Pfam" id="PF02423">
    <property type="entry name" value="OCD_Mu_crystall"/>
    <property type="match status" value="1"/>
</dbReference>
<dbReference type="SUPFAM" id="SSF51735">
    <property type="entry name" value="NAD(P)-binding Rossmann-fold domains"/>
    <property type="match status" value="1"/>
</dbReference>
<evidence type="ECO:0000313" key="2">
    <source>
        <dbReference type="Proteomes" id="UP001501570"/>
    </source>
</evidence>
<comment type="caution">
    <text evidence="1">The sequence shown here is derived from an EMBL/GenBank/DDBJ whole genome shotgun (WGS) entry which is preliminary data.</text>
</comment>
<evidence type="ECO:0000313" key="1">
    <source>
        <dbReference type="EMBL" id="GAA5190416.1"/>
    </source>
</evidence>
<sequence>MTLFLDSDDIKALATHELCERAALAAVEAESSGNSQLPPRIDVPSGHGFLRVMPAVLGPVMGVKVMTLTEGIGNRYLVLLYESATGELLGAFDADELTRLRTAAFTATAAKLMVTRPPRTLAVIGSGYEADGHTKALTRTWDFEAICVFSPSPERRVDFATRMTAELDVKVTPCDSSQAALADADLVMLATKSRTPVLDGAHLATGATVLSVGSTRPNLRELDAATMRRTGTLVVDDLRQVLAESGDILAALADGDLTRDHLAPVASVSADASLLRRSAERDLLTYKSVGTALQDLALARLLLDGAQRDGRGRQLGELAALKPFANNAVRVS</sequence>
<keyword evidence="2" id="KW-1185">Reference proteome</keyword>
<gene>
    <name evidence="1" type="ORF">GCM10023322_45500</name>
</gene>
<dbReference type="Gene3D" id="3.30.1780.10">
    <property type="entry name" value="ornithine cyclodeaminase, domain 1"/>
    <property type="match status" value="1"/>
</dbReference>
<dbReference type="PANTHER" id="PTHR13812:SF19">
    <property type="entry name" value="KETIMINE REDUCTASE MU-CRYSTALLIN"/>
    <property type="match status" value="1"/>
</dbReference>
<reference evidence="2" key="1">
    <citation type="journal article" date="2019" name="Int. J. Syst. Evol. Microbiol.">
        <title>The Global Catalogue of Microorganisms (GCM) 10K type strain sequencing project: providing services to taxonomists for standard genome sequencing and annotation.</title>
        <authorList>
            <consortium name="The Broad Institute Genomics Platform"/>
            <consortium name="The Broad Institute Genome Sequencing Center for Infectious Disease"/>
            <person name="Wu L."/>
            <person name="Ma J."/>
        </authorList>
    </citation>
    <scope>NUCLEOTIDE SEQUENCE [LARGE SCALE GENOMIC DNA]</scope>
    <source>
        <strain evidence="2">JCM 18304</strain>
    </source>
</reference>
<organism evidence="1 2">
    <name type="scientific">Rugosimonospora acidiphila</name>
    <dbReference type="NCBI Taxonomy" id="556531"/>
    <lineage>
        <taxon>Bacteria</taxon>
        <taxon>Bacillati</taxon>
        <taxon>Actinomycetota</taxon>
        <taxon>Actinomycetes</taxon>
        <taxon>Micromonosporales</taxon>
        <taxon>Micromonosporaceae</taxon>
        <taxon>Rugosimonospora</taxon>
    </lineage>
</organism>
<accession>A0ABP9S3E7</accession>
<dbReference type="InterPro" id="IPR003462">
    <property type="entry name" value="ODC_Mu_crystall"/>
</dbReference>
<proteinExistence type="predicted"/>
<dbReference type="InterPro" id="IPR036291">
    <property type="entry name" value="NAD(P)-bd_dom_sf"/>
</dbReference>
<protein>
    <submittedName>
        <fullName evidence="1">Ornithine cyclodeaminase family protein</fullName>
    </submittedName>
</protein>
<name>A0ABP9S3E7_9ACTN</name>
<dbReference type="PIRSF" id="PIRSF001439">
    <property type="entry name" value="CryM"/>
    <property type="match status" value="1"/>
</dbReference>
<dbReference type="RefSeq" id="WP_345632629.1">
    <property type="nucleotide sequence ID" value="NZ_BAABJQ010000014.1"/>
</dbReference>
<dbReference type="InterPro" id="IPR023401">
    <property type="entry name" value="ODC_N"/>
</dbReference>